<dbReference type="InterPro" id="IPR001478">
    <property type="entry name" value="PDZ"/>
</dbReference>
<keyword evidence="5 10" id="KW-0812">Transmembrane</keyword>
<dbReference type="Proteomes" id="UP000280271">
    <property type="component" value="Unassembled WGS sequence"/>
</dbReference>
<dbReference type="Gene3D" id="2.30.42.10">
    <property type="match status" value="1"/>
</dbReference>
<evidence type="ECO:0000256" key="1">
    <source>
        <dbReference type="ARBA" id="ARBA00004533"/>
    </source>
</evidence>
<proteinExistence type="predicted"/>
<feature type="transmembrane region" description="Helical" evidence="10">
    <location>
        <begin position="21"/>
        <end position="43"/>
    </location>
</feature>
<keyword evidence="3" id="KW-1003">Cell membrane</keyword>
<dbReference type="EMBL" id="RCHC01000006">
    <property type="protein sequence ID" value="RLL22415.1"/>
    <property type="molecule type" value="Genomic_DNA"/>
</dbReference>
<comment type="caution">
    <text evidence="12">The sequence shown here is derived from an EMBL/GenBank/DDBJ whole genome shotgun (WGS) entry which is preliminary data.</text>
</comment>
<evidence type="ECO:0000259" key="11">
    <source>
        <dbReference type="SMART" id="SM00228"/>
    </source>
</evidence>
<feature type="domain" description="PDZ" evidence="11">
    <location>
        <begin position="208"/>
        <end position="276"/>
    </location>
</feature>
<dbReference type="Pfam" id="PF11356">
    <property type="entry name" value="T2SSC"/>
    <property type="match status" value="1"/>
</dbReference>
<dbReference type="Pfam" id="PF13180">
    <property type="entry name" value="PDZ_2"/>
    <property type="match status" value="1"/>
</dbReference>
<protein>
    <submittedName>
        <fullName evidence="12">General secretion pathway protein</fullName>
    </submittedName>
</protein>
<evidence type="ECO:0000256" key="10">
    <source>
        <dbReference type="SAM" id="Phobius"/>
    </source>
</evidence>
<dbReference type="Gene3D" id="2.30.30.830">
    <property type="match status" value="1"/>
</dbReference>
<keyword evidence="13" id="KW-1185">Reference proteome</keyword>
<keyword evidence="2" id="KW-0813">Transport</keyword>
<reference evidence="12 13" key="1">
    <citation type="submission" date="2018-09" db="EMBL/GenBank/DDBJ databases">
        <title>The draft genome of Acinetobacter sp. strains.</title>
        <authorList>
            <person name="Qin J."/>
            <person name="Feng Y."/>
            <person name="Zong Z."/>
        </authorList>
    </citation>
    <scope>NUCLEOTIDE SEQUENCE [LARGE SCALE GENOMIC DNA]</scope>
    <source>
        <strain evidence="12 13">WCHAc060005</strain>
    </source>
</reference>
<keyword evidence="7 10" id="KW-1133">Transmembrane helix</keyword>
<gene>
    <name evidence="12" type="ORF">D9K81_06610</name>
</gene>
<keyword evidence="4" id="KW-0997">Cell inner membrane</keyword>
<evidence type="ECO:0000256" key="9">
    <source>
        <dbReference type="SAM" id="MobiDB-lite"/>
    </source>
</evidence>
<name>A0ABX9TXA5_9GAMM</name>
<dbReference type="InterPro" id="IPR024961">
    <property type="entry name" value="T2SS_GspC_N"/>
</dbReference>
<evidence type="ECO:0000256" key="5">
    <source>
        <dbReference type="ARBA" id="ARBA00022692"/>
    </source>
</evidence>
<keyword evidence="8 10" id="KW-0472">Membrane</keyword>
<dbReference type="RefSeq" id="WP_120374840.1">
    <property type="nucleotide sequence ID" value="NZ_RCHC01000006.1"/>
</dbReference>
<keyword evidence="6" id="KW-0653">Protein transport</keyword>
<evidence type="ECO:0000256" key="3">
    <source>
        <dbReference type="ARBA" id="ARBA00022475"/>
    </source>
</evidence>
<feature type="region of interest" description="Disordered" evidence="9">
    <location>
        <begin position="158"/>
        <end position="191"/>
    </location>
</feature>
<evidence type="ECO:0000256" key="8">
    <source>
        <dbReference type="ARBA" id="ARBA00023136"/>
    </source>
</evidence>
<comment type="subcellular location">
    <subcellularLocation>
        <location evidence="1">Cell inner membrane</location>
    </subcellularLocation>
</comment>
<evidence type="ECO:0000313" key="12">
    <source>
        <dbReference type="EMBL" id="RLL22415.1"/>
    </source>
</evidence>
<evidence type="ECO:0000256" key="4">
    <source>
        <dbReference type="ARBA" id="ARBA00022519"/>
    </source>
</evidence>
<dbReference type="InterPro" id="IPR036034">
    <property type="entry name" value="PDZ_sf"/>
</dbReference>
<evidence type="ECO:0000256" key="7">
    <source>
        <dbReference type="ARBA" id="ARBA00022989"/>
    </source>
</evidence>
<sequence>MSAWIDKIKQLDLKQADRLAPVALALAILVLCWKLAALLWLLLAPPQVMQIERVELGSQQAQVPNISAFALFQEATNTSASDQQLNMTLQGVVQGYPSQFSSAVIKVNEVADRYRVGEPILGSNYSLSEVYWDRVILRTSSGAVRELQFKGMENGLDQPIVPEVKPNAQNGNVGDSSSNNMGNNQPSSAIGQAVQRIQENRDQYLQDMGIGASGSGNGYEVTARTPVGLRNKLGLQPGDRIMSLNGQTVGQGQTEAQLLEQARREGQVKLEIKRGDQVVTVQQDLK</sequence>
<dbReference type="SMART" id="SM00228">
    <property type="entry name" value="PDZ"/>
    <property type="match status" value="1"/>
</dbReference>
<organism evidence="12 13">
    <name type="scientific">Acinetobacter chengduensis</name>
    <dbReference type="NCBI Taxonomy" id="2420890"/>
    <lineage>
        <taxon>Bacteria</taxon>
        <taxon>Pseudomonadati</taxon>
        <taxon>Pseudomonadota</taxon>
        <taxon>Gammaproteobacteria</taxon>
        <taxon>Moraxellales</taxon>
        <taxon>Moraxellaceae</taxon>
        <taxon>Acinetobacter</taxon>
    </lineage>
</organism>
<feature type="compositionally biased region" description="Polar residues" evidence="9">
    <location>
        <begin position="167"/>
        <end position="190"/>
    </location>
</feature>
<evidence type="ECO:0000256" key="6">
    <source>
        <dbReference type="ARBA" id="ARBA00022927"/>
    </source>
</evidence>
<dbReference type="SUPFAM" id="SSF50156">
    <property type="entry name" value="PDZ domain-like"/>
    <property type="match status" value="1"/>
</dbReference>
<evidence type="ECO:0000256" key="2">
    <source>
        <dbReference type="ARBA" id="ARBA00022448"/>
    </source>
</evidence>
<accession>A0ABX9TXA5</accession>
<evidence type="ECO:0000313" key="13">
    <source>
        <dbReference type="Proteomes" id="UP000280271"/>
    </source>
</evidence>